<protein>
    <submittedName>
        <fullName evidence="1">Uncharacterized protein</fullName>
    </submittedName>
</protein>
<evidence type="ECO:0000313" key="1">
    <source>
        <dbReference type="EMBL" id="KKK73398.1"/>
    </source>
</evidence>
<comment type="caution">
    <text evidence="1">The sequence shown here is derived from an EMBL/GenBank/DDBJ whole genome shotgun (WGS) entry which is preliminary data.</text>
</comment>
<gene>
    <name evidence="1" type="ORF">LCGC14_2894240</name>
</gene>
<dbReference type="EMBL" id="LAZR01056802">
    <property type="protein sequence ID" value="KKK73398.1"/>
    <property type="molecule type" value="Genomic_DNA"/>
</dbReference>
<reference evidence="1" key="1">
    <citation type="journal article" date="2015" name="Nature">
        <title>Complex archaea that bridge the gap between prokaryotes and eukaryotes.</title>
        <authorList>
            <person name="Spang A."/>
            <person name="Saw J.H."/>
            <person name="Jorgensen S.L."/>
            <person name="Zaremba-Niedzwiedzka K."/>
            <person name="Martijn J."/>
            <person name="Lind A.E."/>
            <person name="van Eijk R."/>
            <person name="Schleper C."/>
            <person name="Guy L."/>
            <person name="Ettema T.J."/>
        </authorList>
    </citation>
    <scope>NUCLEOTIDE SEQUENCE</scope>
</reference>
<sequence>MAQNSEKIVFIVFYDNIGYGVRLLLSVAKAAGCEPHLILFKRETGYAPLLKRGKEGPDGYQFFYNGLLRDGDYAVDRIKDEEVET</sequence>
<name>A0A0F8XWQ5_9ZZZZ</name>
<accession>A0A0F8XWQ5</accession>
<proteinExistence type="predicted"/>
<feature type="non-terminal residue" evidence="1">
    <location>
        <position position="85"/>
    </location>
</feature>
<organism evidence="1">
    <name type="scientific">marine sediment metagenome</name>
    <dbReference type="NCBI Taxonomy" id="412755"/>
    <lineage>
        <taxon>unclassified sequences</taxon>
        <taxon>metagenomes</taxon>
        <taxon>ecological metagenomes</taxon>
    </lineage>
</organism>
<dbReference type="AlphaFoldDB" id="A0A0F8XWQ5"/>